<dbReference type="InterPro" id="IPR050357">
    <property type="entry name" value="Arrestin_domain-protein"/>
</dbReference>
<evidence type="ECO:0000256" key="1">
    <source>
        <dbReference type="ARBA" id="ARBA00005298"/>
    </source>
</evidence>
<sequence>MSLEKFEILLDEPSMQYRPGQRVSGKILIKADKEVKCEEVTLVFKGQAHVRFTSGTGDDEDTFKDSEEFFNFQKHLIGDGETEISIPPGDELTFDFAFQLPSQPLPASFNGFHGKVEYVLKGEVKRSLWKWNLTTLQPITILAELNQEHVSEAKLPSEVKISKTFGFCCCTSGPLLLHVRVPIRGCVSGETIHFEVDVNNMSRKQIADLSAQICQKVKFTGKHLSREKTSSSHAYFNEIRRSKGVSPGDSETWRDALVVPSVPPTNLGAGCRFIDVQYFILVTTHAADLMAINPRALCPIVIGT</sequence>
<dbReference type="SUPFAM" id="SSF81296">
    <property type="entry name" value="E set domains"/>
    <property type="match status" value="2"/>
</dbReference>
<dbReference type="Pfam" id="PF02752">
    <property type="entry name" value="Arrestin_C"/>
    <property type="match status" value="1"/>
</dbReference>
<evidence type="ECO:0000313" key="4">
    <source>
        <dbReference type="Proteomes" id="UP001642540"/>
    </source>
</evidence>
<comment type="caution">
    <text evidence="3">The sequence shown here is derived from an EMBL/GenBank/DDBJ whole genome shotgun (WGS) entry which is preliminary data.</text>
</comment>
<dbReference type="SMART" id="SM01017">
    <property type="entry name" value="Arrestin_C"/>
    <property type="match status" value="1"/>
</dbReference>
<dbReference type="PANTHER" id="PTHR11188">
    <property type="entry name" value="ARRESTIN DOMAIN CONTAINING PROTEIN"/>
    <property type="match status" value="1"/>
</dbReference>
<protein>
    <recommendedName>
        <fullName evidence="2">Arrestin C-terminal-like domain-containing protein</fullName>
    </recommendedName>
</protein>
<dbReference type="PANTHER" id="PTHR11188:SF176">
    <property type="entry name" value="ARRESTIN DOMAIN-CONTAINING PROTEIN 1"/>
    <property type="match status" value="1"/>
</dbReference>
<evidence type="ECO:0000259" key="2">
    <source>
        <dbReference type="SMART" id="SM01017"/>
    </source>
</evidence>
<feature type="domain" description="Arrestin C-terminal-like" evidence="2">
    <location>
        <begin position="171"/>
        <end position="304"/>
    </location>
</feature>
<keyword evidence="4" id="KW-1185">Reference proteome</keyword>
<dbReference type="InterPro" id="IPR014756">
    <property type="entry name" value="Ig_E-set"/>
</dbReference>
<organism evidence="3 4">
    <name type="scientific">Orchesella dallaii</name>
    <dbReference type="NCBI Taxonomy" id="48710"/>
    <lineage>
        <taxon>Eukaryota</taxon>
        <taxon>Metazoa</taxon>
        <taxon>Ecdysozoa</taxon>
        <taxon>Arthropoda</taxon>
        <taxon>Hexapoda</taxon>
        <taxon>Collembola</taxon>
        <taxon>Entomobryomorpha</taxon>
        <taxon>Entomobryoidea</taxon>
        <taxon>Orchesellidae</taxon>
        <taxon>Orchesellinae</taxon>
        <taxon>Orchesella</taxon>
    </lineage>
</organism>
<dbReference type="InterPro" id="IPR011022">
    <property type="entry name" value="Arrestin_C-like"/>
</dbReference>
<dbReference type="Proteomes" id="UP001642540">
    <property type="component" value="Unassembled WGS sequence"/>
</dbReference>
<comment type="similarity">
    <text evidence="1">Belongs to the arrestin family.</text>
</comment>
<dbReference type="EMBL" id="CAXLJM020000025">
    <property type="protein sequence ID" value="CAL8092312.1"/>
    <property type="molecule type" value="Genomic_DNA"/>
</dbReference>
<dbReference type="InterPro" id="IPR011021">
    <property type="entry name" value="Arrestin-like_N"/>
</dbReference>
<name>A0ABP1Q8P8_9HEXA</name>
<dbReference type="Pfam" id="PF00339">
    <property type="entry name" value="Arrestin_N"/>
    <property type="match status" value="1"/>
</dbReference>
<gene>
    <name evidence="3" type="ORF">ODALV1_LOCUS8175</name>
</gene>
<proteinExistence type="inferred from homology"/>
<accession>A0ABP1Q8P8</accession>
<dbReference type="InterPro" id="IPR014752">
    <property type="entry name" value="Arrestin-like_C"/>
</dbReference>
<evidence type="ECO:0000313" key="3">
    <source>
        <dbReference type="EMBL" id="CAL8092312.1"/>
    </source>
</evidence>
<reference evidence="3 4" key="1">
    <citation type="submission" date="2024-08" db="EMBL/GenBank/DDBJ databases">
        <authorList>
            <person name="Cucini C."/>
            <person name="Frati F."/>
        </authorList>
    </citation>
    <scope>NUCLEOTIDE SEQUENCE [LARGE SCALE GENOMIC DNA]</scope>
</reference>
<dbReference type="Gene3D" id="2.60.40.640">
    <property type="match status" value="2"/>
</dbReference>